<dbReference type="GO" id="GO:0006089">
    <property type="term" value="P:lactate metabolic process"/>
    <property type="evidence" value="ECO:0007669"/>
    <property type="project" value="TreeGrafter"/>
</dbReference>
<dbReference type="AlphaFoldDB" id="A0A380ED22"/>
<evidence type="ECO:0000313" key="4">
    <source>
        <dbReference type="EMBL" id="SUL31155.1"/>
    </source>
</evidence>
<proteinExistence type="predicted"/>
<reference evidence="4 5" key="1">
    <citation type="submission" date="2018-06" db="EMBL/GenBank/DDBJ databases">
        <authorList>
            <consortium name="Pathogen Informatics"/>
            <person name="Doyle S."/>
        </authorList>
    </citation>
    <scope>NUCLEOTIDE SEQUENCE [LARGE SCALE GENOMIC DNA]</scope>
    <source>
        <strain evidence="4 5">NCTC10702</strain>
    </source>
</reference>
<accession>A0A380ED22</accession>
<evidence type="ECO:0000313" key="5">
    <source>
        <dbReference type="Proteomes" id="UP000254116"/>
    </source>
</evidence>
<dbReference type="InterPro" id="IPR001557">
    <property type="entry name" value="L-lactate/malate_DH"/>
</dbReference>
<dbReference type="InterPro" id="IPR001236">
    <property type="entry name" value="Lactate/malate_DH_N"/>
</dbReference>
<sequence>MNKFKGNKVVLIGNGAVGSSYAFSLVNQSIVDELVIIDLDTEKVRGDVMDLKTCHTIFSNNSSCESWRIQ</sequence>
<gene>
    <name evidence="4" type="primary">lctE_1</name>
    <name evidence="4" type="ORF">NCTC10702_00444</name>
</gene>
<organism evidence="4 5">
    <name type="scientific">Staphylococcus aureus</name>
    <dbReference type="NCBI Taxonomy" id="1280"/>
    <lineage>
        <taxon>Bacteria</taxon>
        <taxon>Bacillati</taxon>
        <taxon>Bacillota</taxon>
        <taxon>Bacilli</taxon>
        <taxon>Bacillales</taxon>
        <taxon>Staphylococcaceae</taxon>
        <taxon>Staphylococcus</taxon>
    </lineage>
</organism>
<dbReference type="EMBL" id="UHBY01000003">
    <property type="protein sequence ID" value="SUL31155.1"/>
    <property type="molecule type" value="Genomic_DNA"/>
</dbReference>
<dbReference type="Proteomes" id="UP000254116">
    <property type="component" value="Unassembled WGS sequence"/>
</dbReference>
<evidence type="ECO:0000259" key="3">
    <source>
        <dbReference type="Pfam" id="PF00056"/>
    </source>
</evidence>
<dbReference type="InterPro" id="IPR036291">
    <property type="entry name" value="NAD(P)-bd_dom_sf"/>
</dbReference>
<keyword evidence="1 4" id="KW-0560">Oxidoreductase</keyword>
<dbReference type="SUPFAM" id="SSF51735">
    <property type="entry name" value="NAD(P)-binding Rossmann-fold domains"/>
    <property type="match status" value="1"/>
</dbReference>
<dbReference type="PANTHER" id="PTHR43128">
    <property type="entry name" value="L-2-HYDROXYCARBOXYLATE DEHYDROGENASE (NAD(P)(+))"/>
    <property type="match status" value="1"/>
</dbReference>
<dbReference type="PRINTS" id="PR00086">
    <property type="entry name" value="LLDHDRGNASE"/>
</dbReference>
<protein>
    <submittedName>
        <fullName evidence="4">L-lactate dehydrogenase</fullName>
        <ecNumber evidence="4">1.1.1.27</ecNumber>
    </submittedName>
</protein>
<evidence type="ECO:0000256" key="1">
    <source>
        <dbReference type="ARBA" id="ARBA00023002"/>
    </source>
</evidence>
<dbReference type="PANTHER" id="PTHR43128:SF16">
    <property type="entry name" value="L-LACTATE DEHYDROGENASE"/>
    <property type="match status" value="1"/>
</dbReference>
<name>A0A380ED22_STAAU</name>
<dbReference type="Gene3D" id="3.40.50.720">
    <property type="entry name" value="NAD(P)-binding Rossmann-like Domain"/>
    <property type="match status" value="1"/>
</dbReference>
<keyword evidence="2" id="KW-0520">NAD</keyword>
<feature type="domain" description="Lactate/malate dehydrogenase N-terminal" evidence="3">
    <location>
        <begin position="8"/>
        <end position="63"/>
    </location>
</feature>
<dbReference type="Pfam" id="PF00056">
    <property type="entry name" value="Ldh_1_N"/>
    <property type="match status" value="1"/>
</dbReference>
<dbReference type="EC" id="1.1.1.27" evidence="4"/>
<evidence type="ECO:0000256" key="2">
    <source>
        <dbReference type="ARBA" id="ARBA00023027"/>
    </source>
</evidence>
<dbReference type="GO" id="GO:0004459">
    <property type="term" value="F:L-lactate dehydrogenase (NAD+) activity"/>
    <property type="evidence" value="ECO:0007669"/>
    <property type="project" value="UniProtKB-EC"/>
</dbReference>